<dbReference type="PANTHER" id="PTHR42718:SF49">
    <property type="entry name" value="EXPORT PROTEIN"/>
    <property type="match status" value="1"/>
</dbReference>
<keyword evidence="2" id="KW-0813">Transport</keyword>
<evidence type="ECO:0000256" key="1">
    <source>
        <dbReference type="ARBA" id="ARBA00004651"/>
    </source>
</evidence>
<feature type="transmembrane region" description="Helical" evidence="7">
    <location>
        <begin position="194"/>
        <end position="213"/>
    </location>
</feature>
<feature type="transmembrane region" description="Helical" evidence="7">
    <location>
        <begin position="160"/>
        <end position="182"/>
    </location>
</feature>
<dbReference type="AlphaFoldDB" id="A0A6J4U1I0"/>
<protein>
    <submittedName>
        <fullName evidence="9">Uncharacterized MFS-type transporter</fullName>
    </submittedName>
</protein>
<feature type="transmembrane region" description="Helical" evidence="7">
    <location>
        <begin position="133"/>
        <end position="154"/>
    </location>
</feature>
<dbReference type="PROSITE" id="PS50850">
    <property type="entry name" value="MFS"/>
    <property type="match status" value="1"/>
</dbReference>
<name>A0A6J4U1I0_9ACTN</name>
<keyword evidence="5 7" id="KW-1133">Transmembrane helix</keyword>
<dbReference type="PROSITE" id="PS00216">
    <property type="entry name" value="SUGAR_TRANSPORT_1"/>
    <property type="match status" value="1"/>
</dbReference>
<feature type="transmembrane region" description="Helical" evidence="7">
    <location>
        <begin position="219"/>
        <end position="242"/>
    </location>
</feature>
<comment type="subcellular location">
    <subcellularLocation>
        <location evidence="1">Cell membrane</location>
        <topology evidence="1">Multi-pass membrane protein</topology>
    </subcellularLocation>
</comment>
<accession>A0A6J4U1I0</accession>
<dbReference type="NCBIfam" id="TIGR00711">
    <property type="entry name" value="efflux_EmrB"/>
    <property type="match status" value="1"/>
</dbReference>
<feature type="transmembrane region" description="Helical" evidence="7">
    <location>
        <begin position="263"/>
        <end position="286"/>
    </location>
</feature>
<feature type="transmembrane region" description="Helical" evidence="7">
    <location>
        <begin position="398"/>
        <end position="415"/>
    </location>
</feature>
<evidence type="ECO:0000256" key="6">
    <source>
        <dbReference type="ARBA" id="ARBA00023136"/>
    </source>
</evidence>
<dbReference type="InterPro" id="IPR005829">
    <property type="entry name" value="Sugar_transporter_CS"/>
</dbReference>
<feature type="transmembrane region" description="Helical" evidence="7">
    <location>
        <begin position="298"/>
        <end position="315"/>
    </location>
</feature>
<dbReference type="InterPro" id="IPR036259">
    <property type="entry name" value="MFS_trans_sf"/>
</dbReference>
<dbReference type="GO" id="GO:0022857">
    <property type="term" value="F:transmembrane transporter activity"/>
    <property type="evidence" value="ECO:0007669"/>
    <property type="project" value="InterPro"/>
</dbReference>
<dbReference type="GO" id="GO:0005886">
    <property type="term" value="C:plasma membrane"/>
    <property type="evidence" value="ECO:0007669"/>
    <property type="project" value="UniProtKB-SubCell"/>
</dbReference>
<feature type="transmembrane region" description="Helical" evidence="7">
    <location>
        <begin position="435"/>
        <end position="454"/>
    </location>
</feature>
<feature type="transmembrane region" description="Helical" evidence="7">
    <location>
        <begin position="45"/>
        <end position="62"/>
    </location>
</feature>
<dbReference type="InterPro" id="IPR020846">
    <property type="entry name" value="MFS_dom"/>
</dbReference>
<dbReference type="Gene3D" id="1.20.1720.10">
    <property type="entry name" value="Multidrug resistance protein D"/>
    <property type="match status" value="1"/>
</dbReference>
<dbReference type="Pfam" id="PF07690">
    <property type="entry name" value="MFS_1"/>
    <property type="match status" value="1"/>
</dbReference>
<feature type="transmembrane region" description="Helical" evidence="7">
    <location>
        <begin position="74"/>
        <end position="93"/>
    </location>
</feature>
<dbReference type="CDD" id="cd17321">
    <property type="entry name" value="MFS_MMR_MDR_like"/>
    <property type="match status" value="1"/>
</dbReference>
<keyword evidence="6 7" id="KW-0472">Membrane</keyword>
<keyword evidence="4 7" id="KW-0812">Transmembrane</keyword>
<evidence type="ECO:0000256" key="4">
    <source>
        <dbReference type="ARBA" id="ARBA00022692"/>
    </source>
</evidence>
<reference evidence="9" key="1">
    <citation type="submission" date="2020-02" db="EMBL/GenBank/DDBJ databases">
        <authorList>
            <person name="Meier V. D."/>
        </authorList>
    </citation>
    <scope>NUCLEOTIDE SEQUENCE</scope>
    <source>
        <strain evidence="9">AVDCRST_MAG30</strain>
    </source>
</reference>
<keyword evidence="3" id="KW-1003">Cell membrane</keyword>
<dbReference type="EMBL" id="CADCVS010000549">
    <property type="protein sequence ID" value="CAA9535789.1"/>
    <property type="molecule type" value="Genomic_DNA"/>
</dbReference>
<gene>
    <name evidence="9" type="ORF">AVDCRST_MAG30-4212</name>
</gene>
<evidence type="ECO:0000313" key="9">
    <source>
        <dbReference type="EMBL" id="CAA9535789.1"/>
    </source>
</evidence>
<dbReference type="SUPFAM" id="SSF103473">
    <property type="entry name" value="MFS general substrate transporter"/>
    <property type="match status" value="1"/>
</dbReference>
<evidence type="ECO:0000256" key="5">
    <source>
        <dbReference type="ARBA" id="ARBA00022989"/>
    </source>
</evidence>
<dbReference type="PANTHER" id="PTHR42718">
    <property type="entry name" value="MAJOR FACILITATOR SUPERFAMILY MULTIDRUG TRANSPORTER MFSC"/>
    <property type="match status" value="1"/>
</dbReference>
<dbReference type="PRINTS" id="PR01036">
    <property type="entry name" value="TCRTETB"/>
</dbReference>
<feature type="transmembrane region" description="Helical" evidence="7">
    <location>
        <begin position="322"/>
        <end position="342"/>
    </location>
</feature>
<evidence type="ECO:0000256" key="2">
    <source>
        <dbReference type="ARBA" id="ARBA00022448"/>
    </source>
</evidence>
<dbReference type="Gene3D" id="1.20.1250.20">
    <property type="entry name" value="MFS general substrate transporter like domains"/>
    <property type="match status" value="1"/>
</dbReference>
<dbReference type="InterPro" id="IPR004638">
    <property type="entry name" value="EmrB-like"/>
</dbReference>
<sequence>MTQRQRWTLRVVCVSTALLLVNVAAPNVALPDIAQDLGASFTDLQWTLSGYALALAVFLLTAGTLADRFGRKRLFVVGLLAFNVASVLCAVAPSATTLIAARVLQGVGAAIMFPSSLALLAEEFEGPARRRAIGTWGAVIGLSFAAGPLLGGLLVEAAGWRAIFVLNLLLGIPAVWLARLHLRESSDPHAPDTDWPGLAVLSAGLFAIVFAVLRGNALGWGSATVVGCLVAGALLLALFVLVEHRTARPMLDLGLFANRTFTGASIVIGVLGAATFGAFVYLSLFLLEVQGRSPVETGLVLAPLAVVSFVVSLVAGRFNERVPLRATLVAGLLVIAAGNGMLAGVERDASFLRLLPGLAVIGAGVGLVNPLATFAHLGVMSPAHGGLASAVNNTARQIGLAIGIAALGALVERSLPATTRGDAYALAFTDALGDVYVIAAVATLLTAAAAWMLIRTGDLWTAPVARAEPRAGEALPVAAS</sequence>
<proteinExistence type="predicted"/>
<organism evidence="9">
    <name type="scientific">uncultured Solirubrobacteraceae bacterium</name>
    <dbReference type="NCBI Taxonomy" id="1162706"/>
    <lineage>
        <taxon>Bacteria</taxon>
        <taxon>Bacillati</taxon>
        <taxon>Actinomycetota</taxon>
        <taxon>Thermoleophilia</taxon>
        <taxon>Solirubrobacterales</taxon>
        <taxon>Solirubrobacteraceae</taxon>
        <taxon>environmental samples</taxon>
    </lineage>
</organism>
<feature type="transmembrane region" description="Helical" evidence="7">
    <location>
        <begin position="354"/>
        <end position="377"/>
    </location>
</feature>
<feature type="domain" description="Major facilitator superfamily (MFS) profile" evidence="8">
    <location>
        <begin position="8"/>
        <end position="458"/>
    </location>
</feature>
<evidence type="ECO:0000256" key="3">
    <source>
        <dbReference type="ARBA" id="ARBA00022475"/>
    </source>
</evidence>
<evidence type="ECO:0000259" key="8">
    <source>
        <dbReference type="PROSITE" id="PS50850"/>
    </source>
</evidence>
<dbReference type="InterPro" id="IPR011701">
    <property type="entry name" value="MFS"/>
</dbReference>
<evidence type="ECO:0000256" key="7">
    <source>
        <dbReference type="SAM" id="Phobius"/>
    </source>
</evidence>